<evidence type="ECO:0000256" key="6">
    <source>
        <dbReference type="ARBA" id="ARBA00012483"/>
    </source>
</evidence>
<evidence type="ECO:0000256" key="22">
    <source>
        <dbReference type="SAM" id="MobiDB-lite"/>
    </source>
</evidence>
<evidence type="ECO:0000256" key="11">
    <source>
        <dbReference type="ARBA" id="ARBA00022771"/>
    </source>
</evidence>
<keyword evidence="24" id="KW-1185">Reference proteome</keyword>
<dbReference type="GO" id="GO:0070936">
    <property type="term" value="P:protein K48-linked ubiquitination"/>
    <property type="evidence" value="ECO:0007669"/>
    <property type="project" value="TreeGrafter"/>
</dbReference>
<dbReference type="GO" id="GO:0005768">
    <property type="term" value="C:endosome"/>
    <property type="evidence" value="ECO:0007669"/>
    <property type="project" value="UniProtKB-SubCell"/>
</dbReference>
<feature type="compositionally biased region" description="Low complexity" evidence="22">
    <location>
        <begin position="44"/>
        <end position="72"/>
    </location>
</feature>
<evidence type="ECO:0000256" key="7">
    <source>
        <dbReference type="ARBA" id="ARBA00022679"/>
    </source>
</evidence>
<comment type="pathway">
    <text evidence="5">Protein modification; protein ubiquitination.</text>
</comment>
<feature type="domain" description="RING-type" evidence="23">
    <location>
        <begin position="160"/>
        <end position="200"/>
    </location>
</feature>
<keyword evidence="11 21" id="KW-0863">Zinc-finger</keyword>
<keyword evidence="9" id="KW-0479">Metal-binding</keyword>
<dbReference type="Pfam" id="PF13639">
    <property type="entry name" value="zf-RING_2"/>
    <property type="match status" value="1"/>
</dbReference>
<comment type="catalytic activity">
    <reaction evidence="1">
        <text>S-ubiquitinyl-[E2 ubiquitin-conjugating enzyme]-L-cysteine + [acceptor protein]-L-lysine = [E2 ubiquitin-conjugating enzyme]-L-cysteine + N(6)-ubiquitinyl-[acceptor protein]-L-lysine.</text>
        <dbReference type="EC" id="2.3.2.27"/>
    </reaction>
</comment>
<dbReference type="GeneID" id="108719979"/>
<proteinExistence type="predicted"/>
<comment type="function">
    <text evidence="20">E3 ubiquitin-protein ligase that plays a role in neuron cells differentiation. Plays a role in the establishment and maintenance of neuronal transmission and plasticity.</text>
</comment>
<evidence type="ECO:0000256" key="15">
    <source>
        <dbReference type="ARBA" id="ARBA00023228"/>
    </source>
</evidence>
<dbReference type="CDD" id="cd16695">
    <property type="entry name" value="mRING-CH-C4HC2H_ZNRF2"/>
    <property type="match status" value="1"/>
</dbReference>
<dbReference type="PANTHER" id="PTHR46661:SF3">
    <property type="entry name" value="E3 UBIQUITIN-PROTEIN LIGASE ZNRF2"/>
    <property type="match status" value="1"/>
</dbReference>
<evidence type="ECO:0000256" key="10">
    <source>
        <dbReference type="ARBA" id="ARBA00022753"/>
    </source>
</evidence>
<reference evidence="25" key="1">
    <citation type="submission" date="2025-08" db="UniProtKB">
        <authorList>
            <consortium name="RefSeq"/>
        </authorList>
    </citation>
    <scope>IDENTIFICATION</scope>
    <source>
        <strain evidence="25">J_2021</strain>
        <tissue evidence="25">Erythrocytes</tissue>
    </source>
</reference>
<organism evidence="24 25">
    <name type="scientific">Xenopus laevis</name>
    <name type="common">African clawed frog</name>
    <dbReference type="NCBI Taxonomy" id="8355"/>
    <lineage>
        <taxon>Eukaryota</taxon>
        <taxon>Metazoa</taxon>
        <taxon>Chordata</taxon>
        <taxon>Craniata</taxon>
        <taxon>Vertebrata</taxon>
        <taxon>Euteleostomi</taxon>
        <taxon>Amphibia</taxon>
        <taxon>Batrachia</taxon>
        <taxon>Anura</taxon>
        <taxon>Pipoidea</taxon>
        <taxon>Pipidae</taxon>
        <taxon>Xenopodinae</taxon>
        <taxon>Xenopus</taxon>
        <taxon>Xenopus</taxon>
    </lineage>
</organism>
<evidence type="ECO:0000313" key="25">
    <source>
        <dbReference type="RefSeq" id="XP_041423471.1"/>
    </source>
</evidence>
<protein>
    <recommendedName>
        <fullName evidence="17">E3 ubiquitin-protein ligase ZNRF1</fullName>
        <ecNumber evidence="6">2.3.2.27</ecNumber>
    </recommendedName>
    <alternativeName>
        <fullName evidence="18">RING-type E3 ubiquitin transferase ZNRF1</fullName>
    </alternativeName>
    <alternativeName>
        <fullName evidence="19">Zinc/RING finger protein 1</fullName>
    </alternativeName>
</protein>
<evidence type="ECO:0000256" key="5">
    <source>
        <dbReference type="ARBA" id="ARBA00004906"/>
    </source>
</evidence>
<comment type="subcellular location">
    <subcellularLocation>
        <location evidence="3">Endosome</location>
    </subcellularLocation>
    <subcellularLocation>
        <location evidence="4">Lysosome</location>
    </subcellularLocation>
    <subcellularLocation>
        <location evidence="2">Membrane</location>
        <topology evidence="2">Peripheral membrane protein</topology>
    </subcellularLocation>
</comment>
<evidence type="ECO:0000256" key="12">
    <source>
        <dbReference type="ARBA" id="ARBA00022786"/>
    </source>
</evidence>
<dbReference type="AlphaFoldDB" id="A0A8J1L1Q6"/>
<gene>
    <name evidence="25" type="primary">znrf2.S</name>
</gene>
<dbReference type="InterPro" id="IPR001841">
    <property type="entry name" value="Znf_RING"/>
</dbReference>
<evidence type="ECO:0000256" key="21">
    <source>
        <dbReference type="PROSITE-ProRule" id="PRU00175"/>
    </source>
</evidence>
<evidence type="ECO:0000256" key="19">
    <source>
        <dbReference type="ARBA" id="ARBA00042305"/>
    </source>
</evidence>
<evidence type="ECO:0000256" key="17">
    <source>
        <dbReference type="ARBA" id="ARBA00040227"/>
    </source>
</evidence>
<keyword evidence="13" id="KW-0862">Zinc</keyword>
<keyword evidence="14" id="KW-0472">Membrane</keyword>
<dbReference type="SUPFAM" id="SSF57850">
    <property type="entry name" value="RING/U-box"/>
    <property type="match status" value="1"/>
</dbReference>
<evidence type="ECO:0000256" key="8">
    <source>
        <dbReference type="ARBA" id="ARBA00022707"/>
    </source>
</evidence>
<evidence type="ECO:0000313" key="24">
    <source>
        <dbReference type="Proteomes" id="UP000186698"/>
    </source>
</evidence>
<dbReference type="SMART" id="SM00184">
    <property type="entry name" value="RING"/>
    <property type="match status" value="1"/>
</dbReference>
<dbReference type="EC" id="2.3.2.27" evidence="6"/>
<keyword evidence="7" id="KW-0808">Transferase</keyword>
<keyword evidence="15" id="KW-0458">Lysosome</keyword>
<dbReference type="GO" id="GO:0008270">
    <property type="term" value="F:zinc ion binding"/>
    <property type="evidence" value="ECO:0007669"/>
    <property type="project" value="UniProtKB-KW"/>
</dbReference>
<feature type="compositionally biased region" description="Low complexity" evidence="22">
    <location>
        <begin position="89"/>
        <end position="100"/>
    </location>
</feature>
<keyword evidence="16" id="KW-0449">Lipoprotein</keyword>
<keyword evidence="12" id="KW-0833">Ubl conjugation pathway</keyword>
<dbReference type="FunFam" id="3.30.40.10:FF:000235">
    <property type="entry name" value="E3 ubiquitin-protein ligase ZNRF1"/>
    <property type="match status" value="1"/>
</dbReference>
<keyword evidence="8" id="KW-0519">Myristate</keyword>
<evidence type="ECO:0000256" key="1">
    <source>
        <dbReference type="ARBA" id="ARBA00000900"/>
    </source>
</evidence>
<evidence type="ECO:0000259" key="23">
    <source>
        <dbReference type="PROSITE" id="PS50089"/>
    </source>
</evidence>
<evidence type="ECO:0000256" key="18">
    <source>
        <dbReference type="ARBA" id="ARBA00042177"/>
    </source>
</evidence>
<evidence type="ECO:0000256" key="13">
    <source>
        <dbReference type="ARBA" id="ARBA00022833"/>
    </source>
</evidence>
<evidence type="ECO:0000256" key="4">
    <source>
        <dbReference type="ARBA" id="ARBA00004371"/>
    </source>
</evidence>
<dbReference type="PROSITE" id="PS50089">
    <property type="entry name" value="ZF_RING_2"/>
    <property type="match status" value="1"/>
</dbReference>
<dbReference type="Gene3D" id="3.30.40.10">
    <property type="entry name" value="Zinc/RING finger domain, C3HC4 (zinc finger)"/>
    <property type="match status" value="1"/>
</dbReference>
<dbReference type="CTD" id="108719979"/>
<keyword evidence="10" id="KW-0967">Endosome</keyword>
<evidence type="ECO:0000256" key="2">
    <source>
        <dbReference type="ARBA" id="ARBA00004170"/>
    </source>
</evidence>
<evidence type="ECO:0000256" key="3">
    <source>
        <dbReference type="ARBA" id="ARBA00004177"/>
    </source>
</evidence>
<feature type="compositionally biased region" description="Basic and acidic residues" evidence="22">
    <location>
        <begin position="120"/>
        <end position="129"/>
    </location>
</feature>
<dbReference type="Proteomes" id="UP000186698">
    <property type="component" value="Chromosome 6S"/>
</dbReference>
<evidence type="ECO:0000256" key="20">
    <source>
        <dbReference type="ARBA" id="ARBA00059941"/>
    </source>
</evidence>
<dbReference type="GO" id="GO:0016020">
    <property type="term" value="C:membrane"/>
    <property type="evidence" value="ECO:0007669"/>
    <property type="project" value="UniProtKB-SubCell"/>
</dbReference>
<name>A0A8J1L1Q6_XENLA</name>
<sequence>MRAEPTACVSGMGGRQSSSPAADGRTRAYSGSDIPSTTARGPYRGPSGVASSSSSPLARYSYDSSGQETAGATGRGASGTDSVQPAALSSRSRSVGGIRSQAPLSIPGAARDSGSSTPEEGPRDRAHGGRESRLMIGSLPAHLSPHLFGEDILTKDAGECAICLEELQQGDTIARLPCLCIYHKGCIDEWFEVNRSCPEHPSD</sequence>
<evidence type="ECO:0000256" key="14">
    <source>
        <dbReference type="ARBA" id="ARBA00023136"/>
    </source>
</evidence>
<evidence type="ECO:0000256" key="9">
    <source>
        <dbReference type="ARBA" id="ARBA00022723"/>
    </source>
</evidence>
<dbReference type="GO" id="GO:0005764">
    <property type="term" value="C:lysosome"/>
    <property type="evidence" value="ECO:0007669"/>
    <property type="project" value="UniProtKB-SubCell"/>
</dbReference>
<dbReference type="GO" id="GO:0061630">
    <property type="term" value="F:ubiquitin protein ligase activity"/>
    <property type="evidence" value="ECO:0007669"/>
    <property type="project" value="UniProtKB-EC"/>
</dbReference>
<dbReference type="RefSeq" id="XP_041423471.1">
    <property type="nucleotide sequence ID" value="XM_041567537.1"/>
</dbReference>
<evidence type="ECO:0000256" key="16">
    <source>
        <dbReference type="ARBA" id="ARBA00023288"/>
    </source>
</evidence>
<dbReference type="InterPro" id="IPR051878">
    <property type="entry name" value="ZNRF_ubiq-protein_ligase"/>
</dbReference>
<dbReference type="InterPro" id="IPR013083">
    <property type="entry name" value="Znf_RING/FYVE/PHD"/>
</dbReference>
<feature type="region of interest" description="Disordered" evidence="22">
    <location>
        <begin position="1"/>
        <end position="129"/>
    </location>
</feature>
<dbReference type="PANTHER" id="PTHR46661">
    <property type="entry name" value="E3 UBIQUITIN-PROTEIN LIGASE ZNRF1-LIKE PROTEIN"/>
    <property type="match status" value="1"/>
</dbReference>
<accession>A0A8J1L1Q6</accession>
<dbReference type="GO" id="GO:0043161">
    <property type="term" value="P:proteasome-mediated ubiquitin-dependent protein catabolic process"/>
    <property type="evidence" value="ECO:0007669"/>
    <property type="project" value="TreeGrafter"/>
</dbReference>